<dbReference type="InterPro" id="IPR020568">
    <property type="entry name" value="Ribosomal_Su5_D2-typ_SF"/>
</dbReference>
<accession>E6U2N6</accession>
<dbReference type="PRINTS" id="PR00473">
    <property type="entry name" value="GALCTOKINASE"/>
</dbReference>
<dbReference type="InterPro" id="IPR014721">
    <property type="entry name" value="Ribsml_uS5_D2-typ_fold_subgr"/>
</dbReference>
<dbReference type="GO" id="GO:0005524">
    <property type="term" value="F:ATP binding"/>
    <property type="evidence" value="ECO:0007669"/>
    <property type="project" value="UniProtKB-KW"/>
</dbReference>
<comment type="similarity">
    <text evidence="1">Belongs to the GHMP kinase family. GalK subfamily.</text>
</comment>
<keyword evidence="9" id="KW-1185">Reference proteome</keyword>
<keyword evidence="5" id="KW-0067">ATP-binding</keyword>
<dbReference type="GO" id="GO:0006012">
    <property type="term" value="P:galactose metabolic process"/>
    <property type="evidence" value="ECO:0007669"/>
    <property type="project" value="InterPro"/>
</dbReference>
<dbReference type="Gene3D" id="3.30.70.890">
    <property type="entry name" value="GHMP kinase, C-terminal domain"/>
    <property type="match status" value="1"/>
</dbReference>
<name>E6U2N6_ETHHY</name>
<evidence type="ECO:0000256" key="3">
    <source>
        <dbReference type="ARBA" id="ARBA00022741"/>
    </source>
</evidence>
<dbReference type="SUPFAM" id="SSF55060">
    <property type="entry name" value="GHMP Kinase, C-terminal domain"/>
    <property type="match status" value="1"/>
</dbReference>
<dbReference type="Proteomes" id="UP000001551">
    <property type="component" value="Chromosome"/>
</dbReference>
<dbReference type="PIRSF" id="PIRSF000530">
    <property type="entry name" value="Galactokinase"/>
    <property type="match status" value="1"/>
</dbReference>
<dbReference type="eggNOG" id="COG0153">
    <property type="taxonomic scope" value="Bacteria"/>
</dbReference>
<feature type="domain" description="GHMP kinase N-terminal" evidence="6">
    <location>
        <begin position="134"/>
        <end position="213"/>
    </location>
</feature>
<dbReference type="HOGENOM" id="CLU_017814_8_0_9"/>
<dbReference type="GO" id="GO:0005829">
    <property type="term" value="C:cytosol"/>
    <property type="evidence" value="ECO:0007669"/>
    <property type="project" value="TreeGrafter"/>
</dbReference>
<dbReference type="AlphaFoldDB" id="E6U2N6"/>
<evidence type="ECO:0000256" key="4">
    <source>
        <dbReference type="ARBA" id="ARBA00022777"/>
    </source>
</evidence>
<dbReference type="Pfam" id="PF00288">
    <property type="entry name" value="GHMP_kinases_N"/>
    <property type="match status" value="1"/>
</dbReference>
<keyword evidence="3" id="KW-0547">Nucleotide-binding</keyword>
<dbReference type="STRING" id="663278.Ethha_0758"/>
<sequence>MHTSEAAEKIRSGALDNTFITLYGADAVTAQRARYDKAITSFVNQFGDGDVQILSVPGRSEVGGNHTDHNHGRVLACAVDLDIIAVAGKTDAPTIRILSEGFALDEVDTGALSPSADEQYTSKALIRGVTARAKALGYAVGGLKAYTTSSVLKGSGLSSSAAFEVMCSNLLSHLYNEGTIDAVTMAKVGQYAEREFFGKPCGLMDQTACAVGGLICIDFADPENPVIEKVDVDFRQSGYTLCIVDTAGNHADLNDDYASIQSEMKAVAALLGHTVLRECAERDFYDRLPEIRKKLGDRAALRAVHFFGDDQRVLKEVDALRTQNFASFLDLVAKSGRSSFQCLQNAYSIQEPRQQGLPLALALSEKLLDGKGAWRVHGGGFAGTIQAFVPNALVDAYALEMNRVFGARACYRLLVRPTGATRVL</sequence>
<dbReference type="RefSeq" id="WP_013484697.1">
    <property type="nucleotide sequence ID" value="NC_014828.1"/>
</dbReference>
<evidence type="ECO:0000259" key="7">
    <source>
        <dbReference type="Pfam" id="PF10509"/>
    </source>
</evidence>
<feature type="domain" description="Galactokinase N-terminal" evidence="7">
    <location>
        <begin position="41"/>
        <end position="88"/>
    </location>
</feature>
<evidence type="ECO:0000256" key="5">
    <source>
        <dbReference type="ARBA" id="ARBA00022840"/>
    </source>
</evidence>
<evidence type="ECO:0000256" key="2">
    <source>
        <dbReference type="ARBA" id="ARBA00022679"/>
    </source>
</evidence>
<dbReference type="InterPro" id="IPR019539">
    <property type="entry name" value="GalKase_N"/>
</dbReference>
<keyword evidence="2 8" id="KW-0808">Transferase</keyword>
<evidence type="ECO:0000313" key="9">
    <source>
        <dbReference type="Proteomes" id="UP000001551"/>
    </source>
</evidence>
<evidence type="ECO:0000259" key="6">
    <source>
        <dbReference type="Pfam" id="PF00288"/>
    </source>
</evidence>
<dbReference type="EMBL" id="CP002400">
    <property type="protein sequence ID" value="ADU26327.1"/>
    <property type="molecule type" value="Genomic_DNA"/>
</dbReference>
<dbReference type="InterPro" id="IPR000705">
    <property type="entry name" value="Galactokinase"/>
</dbReference>
<protein>
    <submittedName>
        <fullName evidence="8">Galactokinase</fullName>
        <ecNumber evidence="8">2.7.1.6</ecNumber>
    </submittedName>
</protein>
<evidence type="ECO:0000256" key="1">
    <source>
        <dbReference type="ARBA" id="ARBA00006566"/>
    </source>
</evidence>
<dbReference type="InterPro" id="IPR006206">
    <property type="entry name" value="Mevalonate/galactokinase"/>
</dbReference>
<dbReference type="InterPro" id="IPR006204">
    <property type="entry name" value="GHMP_kinase_N_dom"/>
</dbReference>
<dbReference type="GO" id="GO:0004335">
    <property type="term" value="F:galactokinase activity"/>
    <property type="evidence" value="ECO:0007669"/>
    <property type="project" value="UniProtKB-EC"/>
</dbReference>
<dbReference type="KEGG" id="eha:Ethha_0758"/>
<dbReference type="InterPro" id="IPR006203">
    <property type="entry name" value="GHMP_knse_ATP-bd_CS"/>
</dbReference>
<dbReference type="Pfam" id="PF10509">
    <property type="entry name" value="GalKase_gal_bdg"/>
    <property type="match status" value="1"/>
</dbReference>
<evidence type="ECO:0000313" key="8">
    <source>
        <dbReference type="EMBL" id="ADU26327.1"/>
    </source>
</evidence>
<keyword evidence="4 8" id="KW-0418">Kinase</keyword>
<proteinExistence type="inferred from homology"/>
<dbReference type="SUPFAM" id="SSF54211">
    <property type="entry name" value="Ribosomal protein S5 domain 2-like"/>
    <property type="match status" value="1"/>
</dbReference>
<dbReference type="EC" id="2.7.1.6" evidence="8"/>
<dbReference type="PRINTS" id="PR00959">
    <property type="entry name" value="MEVGALKINASE"/>
</dbReference>
<gene>
    <name evidence="8" type="ordered locus">Ethha_0758</name>
</gene>
<reference evidence="8 9" key="1">
    <citation type="submission" date="2010-12" db="EMBL/GenBank/DDBJ databases">
        <title>Complete sequence of Ethanoligenens harbinense YUAN-3.</title>
        <authorList>
            <person name="Lucas S."/>
            <person name="Copeland A."/>
            <person name="Lapidus A."/>
            <person name="Cheng J.-F."/>
            <person name="Bruce D."/>
            <person name="Goodwin L."/>
            <person name="Pitluck S."/>
            <person name="Chertkov O."/>
            <person name="Misra M."/>
            <person name="Detter J.C."/>
            <person name="Han C."/>
            <person name="Tapia R."/>
            <person name="Land M."/>
            <person name="Hauser L."/>
            <person name="Jeffries C."/>
            <person name="Kyrpides N."/>
            <person name="Ivanova N."/>
            <person name="Mikhailova N."/>
            <person name="Wang A."/>
            <person name="Mouttaki H."/>
            <person name="He Z."/>
            <person name="Zhou J."/>
            <person name="Hemme C.L."/>
            <person name="Woyke T."/>
        </authorList>
    </citation>
    <scope>NUCLEOTIDE SEQUENCE [LARGE SCALE GENOMIC DNA]</scope>
    <source>
        <strain evidence="9">DSM 18485 / JCM 12961 / CGMCC 1.5033 / YUAN-3</strain>
    </source>
</reference>
<dbReference type="InterPro" id="IPR036554">
    <property type="entry name" value="GHMP_kinase_C_sf"/>
</dbReference>
<dbReference type="Gene3D" id="3.30.230.10">
    <property type="match status" value="1"/>
</dbReference>
<dbReference type="PANTHER" id="PTHR10457">
    <property type="entry name" value="MEVALONATE KINASE/GALACTOKINASE"/>
    <property type="match status" value="1"/>
</dbReference>
<organism evidence="8 9">
    <name type="scientific">Ethanoligenens harbinense (strain DSM 18485 / JCM 12961 / CGMCC 1.5033 / YUAN-3)</name>
    <dbReference type="NCBI Taxonomy" id="663278"/>
    <lineage>
        <taxon>Bacteria</taxon>
        <taxon>Bacillati</taxon>
        <taxon>Bacillota</taxon>
        <taxon>Clostridia</taxon>
        <taxon>Eubacteriales</taxon>
        <taxon>Oscillospiraceae</taxon>
        <taxon>Ethanoligenens</taxon>
    </lineage>
</organism>
<dbReference type="PROSITE" id="PS00627">
    <property type="entry name" value="GHMP_KINASES_ATP"/>
    <property type="match status" value="1"/>
</dbReference>
<dbReference type="PANTHER" id="PTHR10457:SF7">
    <property type="entry name" value="GALACTOKINASE-RELATED"/>
    <property type="match status" value="1"/>
</dbReference>